<keyword evidence="2" id="KW-1185">Reference proteome</keyword>
<sequence>MIRLISIALIVIVSLVLITWGLVSDFELGKYDDFQEAIEKGIPYEVNTVLHSEEHEGVTIIMYIIEPDKDELPNENYEALAVAFFKGNNEEGWENIGQHGWTHYVNENMTVYTESLREHDKTGNELHEFYVVFGKVNNDEIVKVDTKSKKEDGFERAEIITKHGKRYYFKIGKEVIVRGLSESGDVIDRQGG</sequence>
<gene>
    <name evidence="1" type="ORF">MUO15_09885</name>
</gene>
<dbReference type="RefSeq" id="WP_245035490.1">
    <property type="nucleotide sequence ID" value="NZ_CP095075.1"/>
</dbReference>
<accession>A0ABY4HJQ0</accession>
<evidence type="ECO:0000313" key="1">
    <source>
        <dbReference type="EMBL" id="UOR13715.1"/>
    </source>
</evidence>
<proteinExistence type="predicted"/>
<evidence type="ECO:0000313" key="2">
    <source>
        <dbReference type="Proteomes" id="UP000830326"/>
    </source>
</evidence>
<reference evidence="1" key="1">
    <citation type="submission" date="2022-04" db="EMBL/GenBank/DDBJ databases">
        <title>Halobacillus sp. isolated from saltern.</title>
        <authorList>
            <person name="Won M."/>
            <person name="Lee C.-M."/>
            <person name="Woen H.-Y."/>
            <person name="Kwon S.-W."/>
        </authorList>
    </citation>
    <scope>NUCLEOTIDE SEQUENCE</scope>
    <source>
        <strain evidence="1">SSHM10-5</strain>
    </source>
</reference>
<organism evidence="1 2">
    <name type="scientific">Halobacillus amylolyticus</name>
    <dbReference type="NCBI Taxonomy" id="2932259"/>
    <lineage>
        <taxon>Bacteria</taxon>
        <taxon>Bacillati</taxon>
        <taxon>Bacillota</taxon>
        <taxon>Bacilli</taxon>
        <taxon>Bacillales</taxon>
        <taxon>Bacillaceae</taxon>
        <taxon>Halobacillus</taxon>
    </lineage>
</organism>
<dbReference type="Proteomes" id="UP000830326">
    <property type="component" value="Chromosome"/>
</dbReference>
<dbReference type="EMBL" id="CP095075">
    <property type="protein sequence ID" value="UOR13715.1"/>
    <property type="molecule type" value="Genomic_DNA"/>
</dbReference>
<name>A0ABY4HJQ0_9BACI</name>
<protein>
    <submittedName>
        <fullName evidence="1">Uncharacterized protein</fullName>
    </submittedName>
</protein>